<dbReference type="Proteomes" id="UP000571183">
    <property type="component" value="Unassembled WGS sequence"/>
</dbReference>
<protein>
    <recommendedName>
        <fullName evidence="1">THUMP-like domain-containing protein</fullName>
    </recommendedName>
</protein>
<proteinExistence type="predicted"/>
<dbReference type="CDD" id="cd02440">
    <property type="entry name" value="AdoMet_MTases"/>
    <property type="match status" value="1"/>
</dbReference>
<evidence type="ECO:0000313" key="4">
    <source>
        <dbReference type="Proteomes" id="UP000571183"/>
    </source>
</evidence>
<evidence type="ECO:0000313" key="3">
    <source>
        <dbReference type="EMBL" id="MBB4072244.1"/>
    </source>
</evidence>
<dbReference type="AlphaFoldDB" id="A0A840DGI2"/>
<reference evidence="2" key="1">
    <citation type="submission" date="2020-08" db="EMBL/GenBank/DDBJ databases">
        <title>Sequencing the genomes of 1000 actinobacteria strains.</title>
        <authorList>
            <person name="Klenk H.-P."/>
        </authorList>
    </citation>
    <scope>NUCLEOTIDE SEQUENCE [LARGE SCALE GENOMIC DNA]</scope>
    <source>
        <strain evidence="2">DSM 27064</strain>
    </source>
</reference>
<dbReference type="EMBL" id="JACIFD010000010">
    <property type="protein sequence ID" value="MBB4071840.1"/>
    <property type="molecule type" value="Genomic_DNA"/>
</dbReference>
<gene>
    <name evidence="2" type="ORF">F5897_001159</name>
    <name evidence="3" type="ORF">F5897_001574</name>
</gene>
<keyword evidence="4" id="KW-1185">Reference proteome</keyword>
<evidence type="ECO:0000259" key="1">
    <source>
        <dbReference type="Pfam" id="PF18096"/>
    </source>
</evidence>
<dbReference type="Pfam" id="PF18096">
    <property type="entry name" value="Thump_like"/>
    <property type="match status" value="1"/>
</dbReference>
<comment type="caution">
    <text evidence="2">The sequence shown here is derived from an EMBL/GenBank/DDBJ whole genome shotgun (WGS) entry which is preliminary data.</text>
</comment>
<feature type="domain" description="THUMP-like" evidence="1">
    <location>
        <begin position="352"/>
        <end position="427"/>
    </location>
</feature>
<name>A0A840DGI2_9MICO</name>
<dbReference type="EMBL" id="JACIFD010000023">
    <property type="protein sequence ID" value="MBB4072244.1"/>
    <property type="molecule type" value="Genomic_DNA"/>
</dbReference>
<organism evidence="2 4">
    <name type="scientific">Canibacter oris</name>
    <dbReference type="NCBI Taxonomy" id="1365628"/>
    <lineage>
        <taxon>Bacteria</taxon>
        <taxon>Bacillati</taxon>
        <taxon>Actinomycetota</taxon>
        <taxon>Actinomycetes</taxon>
        <taxon>Micrococcales</taxon>
        <taxon>Microbacteriaceae</taxon>
        <taxon>Canibacter</taxon>
    </lineage>
</organism>
<dbReference type="Gene3D" id="3.40.50.150">
    <property type="entry name" value="Vaccinia Virus protein VP39"/>
    <property type="match status" value="1"/>
</dbReference>
<accession>A0A840DGI2</accession>
<sequence>MTAQVTAPAGWIELLDATGQTLLQQIKEMQTAGKSPAQQQQALRRECSNTALIAAALRQVELQHKAHKKFGDLAAKLLFTPAGLEQASRAEVAQLHASRMRAFERQQVLDLGCGIGAESLAFVAAGYTVVAYEIDPLTAAYAEHNLKLLHEELGLHTPPPQVICGDATAFCDAQPSQSAVFFDPARRTSGHKNTVRVSPADYSPHLDFVFEIATRFPTLVKLGPGFDRELIPSDAAAEWVSVRGEAVETLLTFTPAAVRKKMRLGGSTTPLLSLTAPGSRHATVLPQQLTLSSARDSEDPSLGELSAYLYEPDAAVIRARQIGQLAAQLEAQLVSPGIAYLSGPRRFDTPFAQVFRVLEVLPVKTQVLAKRLAALGVSSVEIKKRGIAVDPTEFRRKLKLRPAAIPRELTLVLTRIAGQHRAILCERLPAVANVKRRG</sequence>
<evidence type="ECO:0000313" key="2">
    <source>
        <dbReference type="EMBL" id="MBB4071840.1"/>
    </source>
</evidence>
<dbReference type="InterPro" id="IPR029063">
    <property type="entry name" value="SAM-dependent_MTases_sf"/>
</dbReference>
<dbReference type="SUPFAM" id="SSF53335">
    <property type="entry name" value="S-adenosyl-L-methionine-dependent methyltransferases"/>
    <property type="match status" value="1"/>
</dbReference>
<dbReference type="RefSeq" id="WP_183304819.1">
    <property type="nucleotide sequence ID" value="NZ_JACIFD010000010.1"/>
</dbReference>
<dbReference type="InterPro" id="IPR041497">
    <property type="entry name" value="Thump-like"/>
</dbReference>